<dbReference type="InterPro" id="IPR036910">
    <property type="entry name" value="HMG_box_dom_sf"/>
</dbReference>
<dbReference type="GO" id="GO:0003677">
    <property type="term" value="F:DNA binding"/>
    <property type="evidence" value="ECO:0007669"/>
    <property type="project" value="UniProtKB-UniRule"/>
</dbReference>
<reference evidence="7 8" key="1">
    <citation type="submission" date="2013-09" db="EMBL/GenBank/DDBJ databases">
        <title>Corchorus capsularis genome sequencing.</title>
        <authorList>
            <person name="Alam M."/>
            <person name="Haque M.S."/>
            <person name="Islam M.S."/>
            <person name="Emdad E.M."/>
            <person name="Islam M.M."/>
            <person name="Ahmed B."/>
            <person name="Halim A."/>
            <person name="Hossen Q.M.M."/>
            <person name="Hossain M.Z."/>
            <person name="Ahmed R."/>
            <person name="Khan M.M."/>
            <person name="Islam R."/>
            <person name="Rashid M.M."/>
            <person name="Khan S.A."/>
            <person name="Rahman M.S."/>
            <person name="Alam M."/>
        </authorList>
    </citation>
    <scope>NUCLEOTIDE SEQUENCE [LARGE SCALE GENOMIC DNA]</scope>
    <source>
        <strain evidence="8">cv. CVL-1</strain>
        <tissue evidence="7">Whole seedling</tissue>
    </source>
</reference>
<dbReference type="PROSITE" id="PS50118">
    <property type="entry name" value="HMG_BOX_2"/>
    <property type="match status" value="1"/>
</dbReference>
<dbReference type="PANTHER" id="PTHR46261:SF18">
    <property type="entry name" value="DNA-BINDING PROTEIN MNB1B"/>
    <property type="match status" value="1"/>
</dbReference>
<dbReference type="GO" id="GO:0006325">
    <property type="term" value="P:chromatin organization"/>
    <property type="evidence" value="ECO:0007669"/>
    <property type="project" value="UniProtKB-ARBA"/>
</dbReference>
<evidence type="ECO:0000313" key="7">
    <source>
        <dbReference type="EMBL" id="OMP00133.1"/>
    </source>
</evidence>
<dbReference type="Gramene" id="OMP00133">
    <property type="protein sequence ID" value="OMP00133"/>
    <property type="gene ID" value="CCACVL1_03460"/>
</dbReference>
<feature type="domain" description="HMG box" evidence="6">
    <location>
        <begin position="84"/>
        <end position="145"/>
    </location>
</feature>
<dbReference type="InterPro" id="IPR009071">
    <property type="entry name" value="HMG_box_dom"/>
</dbReference>
<dbReference type="Pfam" id="PF00505">
    <property type="entry name" value="HMG_box"/>
    <property type="match status" value="1"/>
</dbReference>
<feature type="DNA-binding region" description="HMG box" evidence="5">
    <location>
        <begin position="84"/>
        <end position="145"/>
    </location>
</feature>
<dbReference type="EMBL" id="AWWV01006701">
    <property type="protein sequence ID" value="OMP00133.1"/>
    <property type="molecule type" value="Genomic_DNA"/>
</dbReference>
<dbReference type="GO" id="GO:0000785">
    <property type="term" value="C:chromatin"/>
    <property type="evidence" value="ECO:0007669"/>
    <property type="project" value="UniProtKB-ARBA"/>
</dbReference>
<sequence length="174" mass="20567">MSALRDSSCSIGSAIKTVSGSLEEKSKKQFNDEHPDKSYSADVFKDFATKWECMTNAEKAPYLQEAEMLNTEHVNLKHLKDPNVQKRLKAFKIYLEKSKKQFNDEHPDKFYFAYVFKDFATKWECMTNAEKAPYLQEVEMQNTEHVNLKHVKDPNVQKRLKTFNIYLYDMFNYH</sequence>
<keyword evidence="8" id="KW-1185">Reference proteome</keyword>
<comment type="similarity">
    <text evidence="2">Belongs to the HMGB family.</text>
</comment>
<accession>A0A1R3JZ61</accession>
<dbReference type="SUPFAM" id="SSF47095">
    <property type="entry name" value="HMG-box"/>
    <property type="match status" value="2"/>
</dbReference>
<comment type="subcellular location">
    <subcellularLocation>
        <location evidence="1">Nucleus</location>
    </subcellularLocation>
</comment>
<dbReference type="Pfam" id="PF10896">
    <property type="entry name" value="DUF2714"/>
    <property type="match status" value="1"/>
</dbReference>
<evidence type="ECO:0000313" key="8">
    <source>
        <dbReference type="Proteomes" id="UP000188268"/>
    </source>
</evidence>
<evidence type="ECO:0000256" key="1">
    <source>
        <dbReference type="ARBA" id="ARBA00004123"/>
    </source>
</evidence>
<keyword evidence="4 5" id="KW-0539">Nucleus</keyword>
<proteinExistence type="inferred from homology"/>
<dbReference type="Proteomes" id="UP000188268">
    <property type="component" value="Unassembled WGS sequence"/>
</dbReference>
<protein>
    <recommendedName>
        <fullName evidence="6">HMG box domain-containing protein</fullName>
    </recommendedName>
</protein>
<dbReference type="GO" id="GO:0003682">
    <property type="term" value="F:chromatin binding"/>
    <property type="evidence" value="ECO:0007669"/>
    <property type="project" value="UniProtKB-ARBA"/>
</dbReference>
<evidence type="ECO:0000256" key="2">
    <source>
        <dbReference type="ARBA" id="ARBA00008774"/>
    </source>
</evidence>
<dbReference type="AlphaFoldDB" id="A0A1R3JZ61"/>
<comment type="caution">
    <text evidence="7">The sequence shown here is derived from an EMBL/GenBank/DDBJ whole genome shotgun (WGS) entry which is preliminary data.</text>
</comment>
<evidence type="ECO:0000256" key="5">
    <source>
        <dbReference type="PROSITE-ProRule" id="PRU00267"/>
    </source>
</evidence>
<organism evidence="7 8">
    <name type="scientific">Corchorus capsularis</name>
    <name type="common">Jute</name>
    <dbReference type="NCBI Taxonomy" id="210143"/>
    <lineage>
        <taxon>Eukaryota</taxon>
        <taxon>Viridiplantae</taxon>
        <taxon>Streptophyta</taxon>
        <taxon>Embryophyta</taxon>
        <taxon>Tracheophyta</taxon>
        <taxon>Spermatophyta</taxon>
        <taxon>Magnoliopsida</taxon>
        <taxon>eudicotyledons</taxon>
        <taxon>Gunneridae</taxon>
        <taxon>Pentapetalae</taxon>
        <taxon>rosids</taxon>
        <taxon>malvids</taxon>
        <taxon>Malvales</taxon>
        <taxon>Malvaceae</taxon>
        <taxon>Grewioideae</taxon>
        <taxon>Apeibeae</taxon>
        <taxon>Corchorus</taxon>
    </lineage>
</organism>
<dbReference type="InterPro" id="IPR021222">
    <property type="entry name" value="DUF2714"/>
</dbReference>
<evidence type="ECO:0000256" key="4">
    <source>
        <dbReference type="ARBA" id="ARBA00023242"/>
    </source>
</evidence>
<dbReference type="GO" id="GO:0030527">
    <property type="term" value="F:structural constituent of chromatin"/>
    <property type="evidence" value="ECO:0007669"/>
    <property type="project" value="UniProtKB-ARBA"/>
</dbReference>
<dbReference type="STRING" id="210143.A0A1R3JZ61"/>
<evidence type="ECO:0000259" key="6">
    <source>
        <dbReference type="PROSITE" id="PS50118"/>
    </source>
</evidence>
<dbReference type="PANTHER" id="PTHR46261">
    <property type="entry name" value="HIGH MOBILITY GROUP B PROTEIN 4-RELATED"/>
    <property type="match status" value="1"/>
</dbReference>
<gene>
    <name evidence="7" type="ORF">CCACVL1_03460</name>
</gene>
<name>A0A1R3JZ61_COCAP</name>
<dbReference type="InterPro" id="IPR031061">
    <property type="entry name" value="HMGB_plant"/>
</dbReference>
<keyword evidence="3 5" id="KW-0238">DNA-binding</keyword>
<dbReference type="GO" id="GO:0005634">
    <property type="term" value="C:nucleus"/>
    <property type="evidence" value="ECO:0007669"/>
    <property type="project" value="UniProtKB-SubCell"/>
</dbReference>
<evidence type="ECO:0000256" key="3">
    <source>
        <dbReference type="ARBA" id="ARBA00023125"/>
    </source>
</evidence>
<dbReference type="Gene3D" id="1.10.30.10">
    <property type="entry name" value="High mobility group box domain"/>
    <property type="match status" value="2"/>
</dbReference>